<feature type="region of interest" description="Disordered" evidence="2">
    <location>
        <begin position="39"/>
        <end position="61"/>
    </location>
</feature>
<reference evidence="4 5" key="1">
    <citation type="submission" date="2024-09" db="EMBL/GenBank/DDBJ databases">
        <title>Chromosome-scale assembly of Riccia sorocarpa.</title>
        <authorList>
            <person name="Paukszto L."/>
        </authorList>
    </citation>
    <scope>NUCLEOTIDE SEQUENCE [LARGE SCALE GENOMIC DNA]</scope>
    <source>
        <strain evidence="4">LP-2024</strain>
        <tissue evidence="4">Aerial parts of the thallus</tissue>
    </source>
</reference>
<dbReference type="GO" id="GO:0008270">
    <property type="term" value="F:zinc ion binding"/>
    <property type="evidence" value="ECO:0007669"/>
    <property type="project" value="UniProtKB-KW"/>
</dbReference>
<feature type="domain" description="CCHC-type" evidence="3">
    <location>
        <begin position="333"/>
        <end position="347"/>
    </location>
</feature>
<organism evidence="4 5">
    <name type="scientific">Riccia sorocarpa</name>
    <dbReference type="NCBI Taxonomy" id="122646"/>
    <lineage>
        <taxon>Eukaryota</taxon>
        <taxon>Viridiplantae</taxon>
        <taxon>Streptophyta</taxon>
        <taxon>Embryophyta</taxon>
        <taxon>Marchantiophyta</taxon>
        <taxon>Marchantiopsida</taxon>
        <taxon>Marchantiidae</taxon>
        <taxon>Marchantiales</taxon>
        <taxon>Ricciaceae</taxon>
        <taxon>Riccia</taxon>
    </lineage>
</organism>
<gene>
    <name evidence="4" type="ORF">R1sor_024190</name>
</gene>
<comment type="caution">
    <text evidence="4">The sequence shown here is derived from an EMBL/GenBank/DDBJ whole genome shotgun (WGS) entry which is preliminary data.</text>
</comment>
<proteinExistence type="predicted"/>
<keyword evidence="1" id="KW-0479">Metal-binding</keyword>
<dbReference type="Gene3D" id="4.10.60.10">
    <property type="entry name" value="Zinc finger, CCHC-type"/>
    <property type="match status" value="1"/>
</dbReference>
<dbReference type="PANTHER" id="PTHR31286:SF180">
    <property type="entry name" value="OS10G0362600 PROTEIN"/>
    <property type="match status" value="1"/>
</dbReference>
<dbReference type="InterPro" id="IPR036875">
    <property type="entry name" value="Znf_CCHC_sf"/>
</dbReference>
<accession>A0ABD3GTT2</accession>
<evidence type="ECO:0000256" key="2">
    <source>
        <dbReference type="SAM" id="MobiDB-lite"/>
    </source>
</evidence>
<keyword evidence="1" id="KW-0863">Zinc-finger</keyword>
<keyword evidence="5" id="KW-1185">Reference proteome</keyword>
<evidence type="ECO:0000313" key="4">
    <source>
        <dbReference type="EMBL" id="KAL3681234.1"/>
    </source>
</evidence>
<dbReference type="InterPro" id="IPR040256">
    <property type="entry name" value="At4g02000-like"/>
</dbReference>
<dbReference type="Proteomes" id="UP001633002">
    <property type="component" value="Unassembled WGS sequence"/>
</dbReference>
<feature type="compositionally biased region" description="Basic and acidic residues" evidence="2">
    <location>
        <begin position="359"/>
        <end position="373"/>
    </location>
</feature>
<evidence type="ECO:0000259" key="3">
    <source>
        <dbReference type="PROSITE" id="PS50158"/>
    </source>
</evidence>
<keyword evidence="1" id="KW-0862">Zinc</keyword>
<feature type="region of interest" description="Disordered" evidence="2">
    <location>
        <begin position="648"/>
        <end position="685"/>
    </location>
</feature>
<dbReference type="AlphaFoldDB" id="A0ABD3GTT2"/>
<sequence>MSKEWGNRVSVLKVVCQVGGKCLSRLIWRKTGVAVCSDVDNQNHNTRGQKEGGGESNIPLTANPLGFQAWRRFTANADQGKGNNAVPLSQGGRLPSRSKGGQLPNADLEEEVDWSAGVTWTMIAEEMRDMPTMDAEEGETDVDIREVDLDLMKAASKLGRLCKTGVILQALESSPSRDRVVSWVREIMSIRRGVKVLQVKALAKREFLIVFASEEGKGVALAKPPCFMDGKVIRFVEWGNRHKEKLLPHLKAVWVELRDVPPFLEDQASNMLAAIGPVAYQAVDKQAELRYANVRGCILMDLSLELPKKIGLRTPWQKLYLQHITYTRLPDHCFICMQRGHWAKSCPTRQAAGQAAGNREARKETAEETRQDEPTAGQLHRSNSGPAEAAPKEDDFVMVGGRSGSKSPRRRAQGRKTGESSSNRFNILESLAVIEDLVQERDGNELTSRKPVEEHNTFLDAGLAFFERCRAVAEEGDLASRKGADISLAAAVAVVDQEDQKTMKEGHKDSNDGMHEEVKGTLFSPRSVKGKQKIMEEGEDIDMEGCGELKVLQGDVSRASLPLQLNTAEINAVSQPAFSLEGLIQQAADEDILFEQTRQNPFGSSHSLLDTTASPIQNDSLFIAEVADQEGFGRAPLMDLGDAILPTSISNGRHTGKKKGRKNQLKEDTVSKLSPGNIRGASRPSKAKAVKSRLKKIGADAHFIALQEVKVKSWLTHRWLQSISREGRVIFDLPIGSKGGTVLITREGVEVVASGVNGIGRLACV</sequence>
<dbReference type="SUPFAM" id="SSF57756">
    <property type="entry name" value="Retrovirus zinc finger-like domains"/>
    <property type="match status" value="1"/>
</dbReference>
<name>A0ABD3GTT2_9MARC</name>
<dbReference type="InterPro" id="IPR001878">
    <property type="entry name" value="Znf_CCHC"/>
</dbReference>
<feature type="compositionally biased region" description="Basic residues" evidence="2">
    <location>
        <begin position="654"/>
        <end position="663"/>
    </location>
</feature>
<feature type="region of interest" description="Disordered" evidence="2">
    <location>
        <begin position="353"/>
        <end position="422"/>
    </location>
</feature>
<dbReference type="EMBL" id="JBJQOH010000007">
    <property type="protein sequence ID" value="KAL3681234.1"/>
    <property type="molecule type" value="Genomic_DNA"/>
</dbReference>
<feature type="region of interest" description="Disordered" evidence="2">
    <location>
        <begin position="78"/>
        <end position="106"/>
    </location>
</feature>
<dbReference type="PROSITE" id="PS50158">
    <property type="entry name" value="ZF_CCHC"/>
    <property type="match status" value="1"/>
</dbReference>
<evidence type="ECO:0000313" key="5">
    <source>
        <dbReference type="Proteomes" id="UP001633002"/>
    </source>
</evidence>
<protein>
    <recommendedName>
        <fullName evidence="3">CCHC-type domain-containing protein</fullName>
    </recommendedName>
</protein>
<evidence type="ECO:0000256" key="1">
    <source>
        <dbReference type="PROSITE-ProRule" id="PRU00047"/>
    </source>
</evidence>
<dbReference type="PANTHER" id="PTHR31286">
    <property type="entry name" value="GLYCINE-RICH CELL WALL STRUCTURAL PROTEIN 1.8-LIKE"/>
    <property type="match status" value="1"/>
</dbReference>